<evidence type="ECO:0000256" key="1">
    <source>
        <dbReference type="ARBA" id="ARBA00004141"/>
    </source>
</evidence>
<dbReference type="InterPro" id="IPR038050">
    <property type="entry name" value="Neuro_actylchol_rec"/>
</dbReference>
<keyword evidence="3 11" id="KW-0813">Transport</keyword>
<evidence type="ECO:0000259" key="13">
    <source>
        <dbReference type="Pfam" id="PF02932"/>
    </source>
</evidence>
<feature type="transmembrane region" description="Helical" evidence="11">
    <location>
        <begin position="296"/>
        <end position="318"/>
    </location>
</feature>
<feature type="domain" description="Neurotransmitter-gated ion-channel transmembrane" evidence="13">
    <location>
        <begin position="304"/>
        <end position="389"/>
    </location>
</feature>
<feature type="chain" id="PRO_5044997041" description="Cation transporter family protein" evidence="11">
    <location>
        <begin position="18"/>
        <end position="478"/>
    </location>
</feature>
<dbReference type="InterPro" id="IPR036719">
    <property type="entry name" value="Neuro-gated_channel_TM_sf"/>
</dbReference>
<accession>A0ABR1DMG7</accession>
<feature type="domain" description="Neurotransmitter-gated ion-channel ligand-binding" evidence="12">
    <location>
        <begin position="88"/>
        <end position="295"/>
    </location>
</feature>
<feature type="transmembrane region" description="Helical" evidence="11">
    <location>
        <begin position="447"/>
        <end position="465"/>
    </location>
</feature>
<dbReference type="PRINTS" id="PR00253">
    <property type="entry name" value="GABAARECEPTR"/>
</dbReference>
<feature type="transmembrane region" description="Helical" evidence="11">
    <location>
        <begin position="330"/>
        <end position="347"/>
    </location>
</feature>
<evidence type="ECO:0000256" key="11">
    <source>
        <dbReference type="RuleBase" id="RU000687"/>
    </source>
</evidence>
<dbReference type="Proteomes" id="UP001303046">
    <property type="component" value="Unassembled WGS sequence"/>
</dbReference>
<evidence type="ECO:0000313" key="15">
    <source>
        <dbReference type="Proteomes" id="UP001303046"/>
    </source>
</evidence>
<dbReference type="InterPro" id="IPR018000">
    <property type="entry name" value="Neurotransmitter_ion_chnl_CS"/>
</dbReference>
<keyword evidence="8 11" id="KW-0406">Ion transport</keyword>
<dbReference type="Gene3D" id="1.20.58.390">
    <property type="entry name" value="Neurotransmitter-gated ion-channel transmembrane domain"/>
    <property type="match status" value="1"/>
</dbReference>
<dbReference type="CDD" id="cd19049">
    <property type="entry name" value="LGIC_TM_anion"/>
    <property type="match status" value="1"/>
</dbReference>
<evidence type="ECO:0000256" key="2">
    <source>
        <dbReference type="ARBA" id="ARBA00004236"/>
    </source>
</evidence>
<evidence type="ECO:0000256" key="5">
    <source>
        <dbReference type="ARBA" id="ARBA00022692"/>
    </source>
</evidence>
<dbReference type="InterPro" id="IPR006029">
    <property type="entry name" value="Neurotrans-gated_channel_TM"/>
</dbReference>
<keyword evidence="15" id="KW-1185">Reference proteome</keyword>
<organism evidence="14 15">
    <name type="scientific">Necator americanus</name>
    <name type="common">Human hookworm</name>
    <dbReference type="NCBI Taxonomy" id="51031"/>
    <lineage>
        <taxon>Eukaryota</taxon>
        <taxon>Metazoa</taxon>
        <taxon>Ecdysozoa</taxon>
        <taxon>Nematoda</taxon>
        <taxon>Chromadorea</taxon>
        <taxon>Rhabditida</taxon>
        <taxon>Rhabditina</taxon>
        <taxon>Rhabditomorpha</taxon>
        <taxon>Strongyloidea</taxon>
        <taxon>Ancylostomatidae</taxon>
        <taxon>Bunostominae</taxon>
        <taxon>Necator</taxon>
    </lineage>
</organism>
<name>A0ABR1DMG7_NECAM</name>
<dbReference type="PROSITE" id="PS00236">
    <property type="entry name" value="NEUROTR_ION_CHANNEL"/>
    <property type="match status" value="1"/>
</dbReference>
<keyword evidence="10 11" id="KW-0407">Ion channel</keyword>
<dbReference type="PRINTS" id="PR00252">
    <property type="entry name" value="NRIONCHANNEL"/>
</dbReference>
<evidence type="ECO:0000313" key="14">
    <source>
        <dbReference type="EMBL" id="KAK6751170.1"/>
    </source>
</evidence>
<dbReference type="EMBL" id="JAVFWL010000004">
    <property type="protein sequence ID" value="KAK6751170.1"/>
    <property type="molecule type" value="Genomic_DNA"/>
</dbReference>
<keyword evidence="7 11" id="KW-1133">Transmembrane helix</keyword>
<keyword evidence="5 11" id="KW-0812">Transmembrane</keyword>
<protein>
    <recommendedName>
        <fullName evidence="16">Cation transporter family protein</fullName>
    </recommendedName>
</protein>
<evidence type="ECO:0000256" key="10">
    <source>
        <dbReference type="ARBA" id="ARBA00023303"/>
    </source>
</evidence>
<reference evidence="14 15" key="1">
    <citation type="submission" date="2023-08" db="EMBL/GenBank/DDBJ databases">
        <title>A Necator americanus chromosomal reference genome.</title>
        <authorList>
            <person name="Ilik V."/>
            <person name="Petrzelkova K.J."/>
            <person name="Pardy F."/>
            <person name="Fuh T."/>
            <person name="Niatou-Singa F.S."/>
            <person name="Gouil Q."/>
            <person name="Baker L."/>
            <person name="Ritchie M.E."/>
            <person name="Jex A.R."/>
            <person name="Gazzola D."/>
            <person name="Li H."/>
            <person name="Toshio Fujiwara R."/>
            <person name="Zhan B."/>
            <person name="Aroian R.V."/>
            <person name="Pafco B."/>
            <person name="Schwarz E.M."/>
        </authorList>
    </citation>
    <scope>NUCLEOTIDE SEQUENCE [LARGE SCALE GENOMIC DNA]</scope>
    <source>
        <strain evidence="14 15">Aroian</strain>
        <tissue evidence="14">Whole animal</tissue>
    </source>
</reference>
<evidence type="ECO:0000256" key="9">
    <source>
        <dbReference type="ARBA" id="ARBA00023136"/>
    </source>
</evidence>
<dbReference type="Gene3D" id="2.70.170.10">
    <property type="entry name" value="Neurotransmitter-gated ion-channel ligand-binding domain"/>
    <property type="match status" value="1"/>
</dbReference>
<dbReference type="SUPFAM" id="SSF63712">
    <property type="entry name" value="Nicotinic receptor ligand binding domain-like"/>
    <property type="match status" value="1"/>
</dbReference>
<dbReference type="PANTHER" id="PTHR18945">
    <property type="entry name" value="NEUROTRANSMITTER GATED ION CHANNEL"/>
    <property type="match status" value="1"/>
</dbReference>
<dbReference type="CDD" id="cd18990">
    <property type="entry name" value="LGIC_ECD_GABAAR"/>
    <property type="match status" value="1"/>
</dbReference>
<keyword evidence="6 11" id="KW-0732">Signal</keyword>
<evidence type="ECO:0000256" key="4">
    <source>
        <dbReference type="ARBA" id="ARBA00022475"/>
    </source>
</evidence>
<dbReference type="InterPro" id="IPR036734">
    <property type="entry name" value="Neur_chan_lig-bd_sf"/>
</dbReference>
<evidence type="ECO:0000256" key="3">
    <source>
        <dbReference type="ARBA" id="ARBA00022448"/>
    </source>
</evidence>
<comment type="caution">
    <text evidence="14">The sequence shown here is derived from an EMBL/GenBank/DDBJ whole genome shotgun (WGS) entry which is preliminary data.</text>
</comment>
<dbReference type="InterPro" id="IPR006202">
    <property type="entry name" value="Neur_chan_lig-bd"/>
</dbReference>
<evidence type="ECO:0000256" key="6">
    <source>
        <dbReference type="ARBA" id="ARBA00022729"/>
    </source>
</evidence>
<evidence type="ECO:0000256" key="7">
    <source>
        <dbReference type="ARBA" id="ARBA00022989"/>
    </source>
</evidence>
<keyword evidence="9 11" id="KW-0472">Membrane</keyword>
<evidence type="ECO:0000256" key="8">
    <source>
        <dbReference type="ARBA" id="ARBA00023065"/>
    </source>
</evidence>
<gene>
    <name evidence="14" type="primary">Necator_chrIV.g16174</name>
    <name evidence="14" type="ORF">RB195_002878</name>
</gene>
<feature type="signal peptide" evidence="11">
    <location>
        <begin position="1"/>
        <end position="17"/>
    </location>
</feature>
<feature type="transmembrane region" description="Helical" evidence="11">
    <location>
        <begin position="359"/>
        <end position="382"/>
    </location>
</feature>
<comment type="subcellular location">
    <subcellularLocation>
        <location evidence="2">Cell membrane</location>
    </subcellularLocation>
    <subcellularLocation>
        <location evidence="1">Membrane</location>
        <topology evidence="1">Multi-pass membrane protein</topology>
    </subcellularLocation>
</comment>
<dbReference type="InterPro" id="IPR006201">
    <property type="entry name" value="Neur_channel"/>
</dbReference>
<evidence type="ECO:0000259" key="12">
    <source>
        <dbReference type="Pfam" id="PF02931"/>
    </source>
</evidence>
<dbReference type="SUPFAM" id="SSF90112">
    <property type="entry name" value="Neurotransmitter-gated ion-channel transmembrane pore"/>
    <property type="match status" value="1"/>
</dbReference>
<dbReference type="InterPro" id="IPR006028">
    <property type="entry name" value="GABAA/Glycine_rcpt"/>
</dbReference>
<keyword evidence="4" id="KW-1003">Cell membrane</keyword>
<dbReference type="Pfam" id="PF02931">
    <property type="entry name" value="Neur_chan_LBD"/>
    <property type="match status" value="1"/>
</dbReference>
<proteinExistence type="inferred from homology"/>
<sequence length="478" mass="55950">MRWMLELTLLFLATVEAVIDNDYNSIEYDTSMEISHSSELSKPFRYKWLIRYQQKVALVKHLSFFEHELELDCFLKLFEFFRNCTRDTDIIDQLLNGTGYNKFRIPQDEGMTVYVEIWIQAITSIDELTNDFEMDIYITERWLDPALNFENLSPCKGNLSLNHQVLDRLWTPNSCFINSKVAQIHDSPFRSVFLMLFPNGTVMVNYRVRVKGPCSLELSNFPLDLQRCGLIYESFNYNNQEVRMRWSEIAQPVQPISEIMLPDFDLFKISANRIEEPYPAGMWDELHVQIMFERRFVWYFMQAYLPTYLTIFISWVSFALGPRAIPARTMLGVNALLAMIFQFGNIMRNLPRVSYIKAIDVWMLASMTFIFSSLLELAIVGYKVRDESKIAVKGTTRKSKPPSDGSPRGSLFYEKRFMFPPGCSAPRSVSKASPSWPPEKIDSLSSIMFPLIFFVFNIVYWSYYLQRKQEISDSMEKL</sequence>
<comment type="similarity">
    <text evidence="11">Belongs to the ligand-gated ion channel (TC 1.A.9) family.</text>
</comment>
<evidence type="ECO:0008006" key="16">
    <source>
        <dbReference type="Google" id="ProtNLM"/>
    </source>
</evidence>
<dbReference type="Pfam" id="PF02932">
    <property type="entry name" value="Neur_chan_memb"/>
    <property type="match status" value="1"/>
</dbReference>